<reference evidence="1 2" key="1">
    <citation type="journal article" date="2018" name="Environ. Microbiol.">
        <title>Novel energy conservation strategies and behaviour of Pelotomaculum schinkii driving syntrophic propionate catabolism.</title>
        <authorList>
            <person name="Hidalgo-Ahumada C.A.P."/>
            <person name="Nobu M.K."/>
            <person name="Narihiro T."/>
            <person name="Tamaki H."/>
            <person name="Liu W.T."/>
            <person name="Kamagata Y."/>
            <person name="Stams A.J.M."/>
            <person name="Imachi H."/>
            <person name="Sousa D.Z."/>
        </authorList>
    </citation>
    <scope>NUCLEOTIDE SEQUENCE [LARGE SCALE GENOMIC DNA]</scope>
    <source>
        <strain evidence="1 2">HH</strain>
    </source>
</reference>
<comment type="caution">
    <text evidence="1">The sequence shown here is derived from an EMBL/GenBank/DDBJ whole genome shotgun (WGS) entry which is preliminary data.</text>
</comment>
<evidence type="ECO:0000313" key="1">
    <source>
        <dbReference type="EMBL" id="TEB06073.1"/>
    </source>
</evidence>
<name>A0A4Y7RBH5_9FIRM</name>
<protein>
    <submittedName>
        <fullName evidence="1">D-proline reductase proprotein PrdA</fullName>
        <ecNumber evidence="1">1.21.4.1</ecNumber>
    </submittedName>
</protein>
<gene>
    <name evidence="1" type="primary">prdA_2</name>
    <name evidence="1" type="ORF">Psch_03115</name>
</gene>
<dbReference type="EC" id="1.21.4.1" evidence="1"/>
<dbReference type="RefSeq" id="WP_190258692.1">
    <property type="nucleotide sequence ID" value="NZ_QFGA01000002.1"/>
</dbReference>
<evidence type="ECO:0000313" key="2">
    <source>
        <dbReference type="Proteomes" id="UP000298324"/>
    </source>
</evidence>
<dbReference type="AlphaFoldDB" id="A0A4Y7RBH5"/>
<keyword evidence="1" id="KW-0560">Oxidoreductase</keyword>
<keyword evidence="2" id="KW-1185">Reference proteome</keyword>
<accession>A0A4Y7RBH5</accession>
<dbReference type="GO" id="GO:0050002">
    <property type="term" value="F:D-proline reductase activity"/>
    <property type="evidence" value="ECO:0007669"/>
    <property type="project" value="UniProtKB-EC"/>
</dbReference>
<dbReference type="EMBL" id="QFGA01000002">
    <property type="protein sequence ID" value="TEB06073.1"/>
    <property type="molecule type" value="Genomic_DNA"/>
</dbReference>
<proteinExistence type="predicted"/>
<dbReference type="Proteomes" id="UP000298324">
    <property type="component" value="Unassembled WGS sequence"/>
</dbReference>
<sequence>MFKLAVSQAKGVVIEAPEKFLKATQVRAIKQAAPSITEEQELRTLEIREFCINKIILGERTEINGTTLTVDMALAEKALSVSPLVKKVAMDLIEPHQRNVPTHSMMDILPVAAKVKGTLGEGITNCLSGVVVVLTGTDEQGKQISEFGSSHGILAEKVKFGMPGTPGARDIILRIDVVLEAGTGMERRGPLAAHQVCDFILEDIRRLLSKLSARQAARVDTFRDVRRPGKPRILIVKEVGGQGAMHEKLLLPAEPGGVRGAKSIIDLGNMPVVLSPNEVKDGAIHSMT</sequence>
<organism evidence="1 2">
    <name type="scientific">Pelotomaculum schinkii</name>
    <dbReference type="NCBI Taxonomy" id="78350"/>
    <lineage>
        <taxon>Bacteria</taxon>
        <taxon>Bacillati</taxon>
        <taxon>Bacillota</taxon>
        <taxon>Clostridia</taxon>
        <taxon>Eubacteriales</taxon>
        <taxon>Desulfotomaculaceae</taxon>
        <taxon>Pelotomaculum</taxon>
    </lineage>
</organism>